<dbReference type="CDD" id="cd00555">
    <property type="entry name" value="Maf"/>
    <property type="match status" value="1"/>
</dbReference>
<comment type="catalytic activity">
    <reaction evidence="3">
        <text>a 2'-deoxyribonucleoside 5'-triphosphate + H2O = a 2'-deoxyribonucleoside 5'-phosphate + diphosphate + H(+)</text>
        <dbReference type="Rhea" id="RHEA:44644"/>
        <dbReference type="ChEBI" id="CHEBI:15377"/>
        <dbReference type="ChEBI" id="CHEBI:15378"/>
        <dbReference type="ChEBI" id="CHEBI:33019"/>
        <dbReference type="ChEBI" id="CHEBI:61560"/>
        <dbReference type="ChEBI" id="CHEBI:65317"/>
        <dbReference type="EC" id="3.6.1.9"/>
    </reaction>
</comment>
<dbReference type="EC" id="3.6.1.9" evidence="3"/>
<dbReference type="NCBIfam" id="TIGR00172">
    <property type="entry name" value="maf"/>
    <property type="match status" value="1"/>
</dbReference>
<dbReference type="Proteomes" id="UP000239352">
    <property type="component" value="Unassembled WGS sequence"/>
</dbReference>
<dbReference type="Gene3D" id="3.90.950.10">
    <property type="match status" value="1"/>
</dbReference>
<comment type="caution">
    <text evidence="3">Lacks conserved residue(s) required for the propagation of feature annotation.</text>
</comment>
<evidence type="ECO:0000313" key="5">
    <source>
        <dbReference type="Proteomes" id="UP000239352"/>
    </source>
</evidence>
<keyword evidence="3" id="KW-0546">Nucleotide metabolism</keyword>
<reference evidence="4 5" key="1">
    <citation type="submission" date="2018-03" db="EMBL/GenBank/DDBJ databases">
        <title>Actinopolyspora mortivallis from Sahara, screening for active biomolecules.</title>
        <authorList>
            <person name="Selama O."/>
            <person name="Wellington E.M.H."/>
            <person name="Hacene H."/>
        </authorList>
    </citation>
    <scope>NUCLEOTIDE SEQUENCE [LARGE SCALE GENOMIC DNA]</scope>
    <source>
        <strain evidence="4 5">M5A</strain>
    </source>
</reference>
<dbReference type="AlphaFoldDB" id="A0A2T0GTL0"/>
<dbReference type="SUPFAM" id="SSF52972">
    <property type="entry name" value="ITPase-like"/>
    <property type="match status" value="1"/>
</dbReference>
<name>A0A2T0GTL0_ACTMO</name>
<comment type="catalytic activity">
    <reaction evidence="3">
        <text>a ribonucleoside 5'-triphosphate + H2O = a ribonucleoside 5'-phosphate + diphosphate + H(+)</text>
        <dbReference type="Rhea" id="RHEA:23996"/>
        <dbReference type="ChEBI" id="CHEBI:15377"/>
        <dbReference type="ChEBI" id="CHEBI:15378"/>
        <dbReference type="ChEBI" id="CHEBI:33019"/>
        <dbReference type="ChEBI" id="CHEBI:58043"/>
        <dbReference type="ChEBI" id="CHEBI:61557"/>
        <dbReference type="EC" id="3.6.1.9"/>
    </reaction>
</comment>
<dbReference type="GO" id="GO:0047429">
    <property type="term" value="F:nucleoside triphosphate diphosphatase activity"/>
    <property type="evidence" value="ECO:0007669"/>
    <property type="project" value="UniProtKB-EC"/>
</dbReference>
<keyword evidence="3" id="KW-0963">Cytoplasm</keyword>
<dbReference type="InterPro" id="IPR029001">
    <property type="entry name" value="ITPase-like_fam"/>
</dbReference>
<dbReference type="GO" id="GO:0009117">
    <property type="term" value="P:nucleotide metabolic process"/>
    <property type="evidence" value="ECO:0007669"/>
    <property type="project" value="UniProtKB-KW"/>
</dbReference>
<dbReference type="STRING" id="1050202.GCA_000384035_02912"/>
<dbReference type="FunCoup" id="A0A2T0GTL0">
    <property type="interactions" value="232"/>
</dbReference>
<evidence type="ECO:0000256" key="1">
    <source>
        <dbReference type="ARBA" id="ARBA00001968"/>
    </source>
</evidence>
<organism evidence="4 5">
    <name type="scientific">Actinopolyspora mortivallis</name>
    <dbReference type="NCBI Taxonomy" id="33906"/>
    <lineage>
        <taxon>Bacteria</taxon>
        <taxon>Bacillati</taxon>
        <taxon>Actinomycetota</taxon>
        <taxon>Actinomycetes</taxon>
        <taxon>Actinopolysporales</taxon>
        <taxon>Actinopolysporaceae</taxon>
        <taxon>Actinopolyspora</taxon>
    </lineage>
</organism>
<proteinExistence type="inferred from homology"/>
<protein>
    <recommendedName>
        <fullName evidence="3">Nucleoside triphosphate pyrophosphatase</fullName>
        <ecNumber evidence="3">3.6.1.9</ecNumber>
    </recommendedName>
    <alternativeName>
        <fullName evidence="3">Nucleotide pyrophosphatase</fullName>
        <shortName evidence="3">Nucleotide PPase</shortName>
    </alternativeName>
</protein>
<comment type="subcellular location">
    <subcellularLocation>
        <location evidence="3">Cytoplasm</location>
    </subcellularLocation>
</comment>
<keyword evidence="2 3" id="KW-0378">Hydrolase</keyword>
<evidence type="ECO:0000256" key="2">
    <source>
        <dbReference type="ARBA" id="ARBA00022801"/>
    </source>
</evidence>
<dbReference type="RefSeq" id="WP_106114661.1">
    <property type="nucleotide sequence ID" value="NZ_PVSR01000032.1"/>
</dbReference>
<sequence>MRFVLASASPARLSVLRAAGIEPVVRVSGVDERAVQESLSDPAPAELVTALATAKAEAVVERVAADFDEAVIVGCDSMLWVPGEEGDELVGKPATAELAARRWERMAGGSGELLTGHAVLRLSGGTVVDRVGDHLSTGVRFGEPSAHELDRYIATGEPLRVAGGFTLDGLGGWFVNGVDGDPSSVIGISLPLTRSLLARVGVEVVSLWNRAESVEQAPSRADSGSVV</sequence>
<dbReference type="PIRSF" id="PIRSF006305">
    <property type="entry name" value="Maf"/>
    <property type="match status" value="1"/>
</dbReference>
<dbReference type="PANTHER" id="PTHR43213:SF5">
    <property type="entry name" value="BIFUNCTIONAL DTTP_UTP PYROPHOSPHATASE_METHYLTRANSFERASE PROTEIN-RELATED"/>
    <property type="match status" value="1"/>
</dbReference>
<evidence type="ECO:0000256" key="3">
    <source>
        <dbReference type="HAMAP-Rule" id="MF_00528"/>
    </source>
</evidence>
<comment type="similarity">
    <text evidence="3">Belongs to the Maf family.</text>
</comment>
<gene>
    <name evidence="4" type="ORF">CEP50_15475</name>
</gene>
<feature type="active site" description="Proton acceptor" evidence="3">
    <location>
        <position position="76"/>
    </location>
</feature>
<dbReference type="PANTHER" id="PTHR43213">
    <property type="entry name" value="BIFUNCTIONAL DTTP/UTP PYROPHOSPHATASE/METHYLTRANSFERASE PROTEIN-RELATED"/>
    <property type="match status" value="1"/>
</dbReference>
<dbReference type="InParanoid" id="A0A2T0GTL0"/>
<keyword evidence="5" id="KW-1185">Reference proteome</keyword>
<comment type="cofactor">
    <cofactor evidence="1 3">
        <name>a divalent metal cation</name>
        <dbReference type="ChEBI" id="CHEBI:60240"/>
    </cofactor>
</comment>
<dbReference type="InterPro" id="IPR003697">
    <property type="entry name" value="Maf-like"/>
</dbReference>
<dbReference type="Pfam" id="PF02545">
    <property type="entry name" value="Maf"/>
    <property type="match status" value="1"/>
</dbReference>
<dbReference type="GO" id="GO:0005737">
    <property type="term" value="C:cytoplasm"/>
    <property type="evidence" value="ECO:0007669"/>
    <property type="project" value="UniProtKB-SubCell"/>
</dbReference>
<accession>A0A2T0GTL0</accession>
<evidence type="ECO:0000313" key="4">
    <source>
        <dbReference type="EMBL" id="PRW62437.1"/>
    </source>
</evidence>
<dbReference type="HAMAP" id="MF_00528">
    <property type="entry name" value="Maf"/>
    <property type="match status" value="1"/>
</dbReference>
<comment type="caution">
    <text evidence="4">The sequence shown here is derived from an EMBL/GenBank/DDBJ whole genome shotgun (WGS) entry which is preliminary data.</text>
</comment>
<comment type="function">
    <text evidence="3">Nucleoside triphosphate pyrophosphatase. May have a dual role in cell division arrest and in preventing the incorporation of modified nucleotides into cellular nucleic acids.</text>
</comment>
<dbReference type="EMBL" id="PVSR01000032">
    <property type="protein sequence ID" value="PRW62437.1"/>
    <property type="molecule type" value="Genomic_DNA"/>
</dbReference>